<sequence>MVNHLGFLKLTKIFPAHKIARKVVCKLLCQIACIAVLAVGIFSPLSPLFATQETTQNLSSNTKKDNPKEHTKSKSLPKSIDTQELQSQLSSIEDSLAKNDSIWLKRYADYANYMRISREIDSLGQELAYLLRTNQDQDSINQKKHTIETLQRQLELLKDKSDPFADLIKIPEIPQNPTITNPFAIISGISFVKSLNASKSQLDSSKKSLDALITLITKKHDLLTQLSKKEKTKSINNAIYDTQIQLLEFQSAQNVLKTSIEVYGKKYDEVHSEIYGAIKKQVLKLGYIALAIFISICIALVLKIIVRRYIAHNERAYTASKIINFFNFAIIIFILLFGYLENVTYLVAVLGFASAGLAIAMKDLFMSLLGWFVIVLSGSVHVGDRIRIQKDGSTYVGDVLDISMLRITIYEDVTLTSYRENRRAGRIVFIPNNYVFTNMIANYTHSGMQTVWDGIDFCVTFDSNLPKATRIASDIVVKYSRGYTQVSKKRVNQMRDRYSLRNANLDVRVYSFIEPNGVKISVWYQTNSYATLALRSTISLEIVRALLAEPDIFIAYETTKFVQTGNDGFGDKVVGNVVDKSLSKDLPKDS</sequence>
<dbReference type="PANTHER" id="PTHR30566:SF5">
    <property type="entry name" value="MECHANOSENSITIVE ION CHANNEL PROTEIN 1, MITOCHONDRIAL-RELATED"/>
    <property type="match status" value="1"/>
</dbReference>
<dbReference type="InterPro" id="IPR010920">
    <property type="entry name" value="LSM_dom_sf"/>
</dbReference>
<dbReference type="PATRIC" id="fig|1357400.3.peg.2689"/>
<dbReference type="GO" id="GO:0016020">
    <property type="term" value="C:membrane"/>
    <property type="evidence" value="ECO:0007669"/>
    <property type="project" value="UniProtKB-SubCell"/>
</dbReference>
<dbReference type="AlphaFoldDB" id="V8C5A2"/>
<feature type="domain" description="Mechanosensitive ion channel MscS" evidence="7">
    <location>
        <begin position="363"/>
        <end position="445"/>
    </location>
</feature>
<dbReference type="eggNOG" id="COG0668">
    <property type="taxonomic scope" value="Bacteria"/>
</dbReference>
<proteinExistence type="predicted"/>
<dbReference type="GO" id="GO:0008381">
    <property type="term" value="F:mechanosensitive monoatomic ion channel activity"/>
    <property type="evidence" value="ECO:0007669"/>
    <property type="project" value="UniProtKB-ARBA"/>
</dbReference>
<dbReference type="EMBL" id="AZJI01000010">
    <property type="protein sequence ID" value="ETD22257.1"/>
    <property type="molecule type" value="Genomic_DNA"/>
</dbReference>
<evidence type="ECO:0000256" key="6">
    <source>
        <dbReference type="SAM" id="Phobius"/>
    </source>
</evidence>
<comment type="subcellular location">
    <subcellularLocation>
        <location evidence="1">Membrane</location>
    </subcellularLocation>
</comment>
<feature type="transmembrane region" description="Helical" evidence="6">
    <location>
        <begin position="285"/>
        <end position="306"/>
    </location>
</feature>
<feature type="compositionally biased region" description="Basic and acidic residues" evidence="5">
    <location>
        <begin position="62"/>
        <end position="72"/>
    </location>
</feature>
<evidence type="ECO:0000256" key="4">
    <source>
        <dbReference type="ARBA" id="ARBA00023136"/>
    </source>
</evidence>
<evidence type="ECO:0000256" key="2">
    <source>
        <dbReference type="ARBA" id="ARBA00022692"/>
    </source>
</evidence>
<dbReference type="Proteomes" id="UP000018731">
    <property type="component" value="Unassembled WGS sequence"/>
</dbReference>
<evidence type="ECO:0000256" key="3">
    <source>
        <dbReference type="ARBA" id="ARBA00022989"/>
    </source>
</evidence>
<feature type="region of interest" description="Disordered" evidence="5">
    <location>
        <begin position="54"/>
        <end position="79"/>
    </location>
</feature>
<dbReference type="PANTHER" id="PTHR30566">
    <property type="entry name" value="YNAI-RELATED MECHANOSENSITIVE ION CHANNEL"/>
    <property type="match status" value="1"/>
</dbReference>
<gene>
    <name evidence="8" type="ORF">HMPREF2086_01988</name>
</gene>
<comment type="caution">
    <text evidence="8">The sequence shown here is derived from an EMBL/GenBank/DDBJ whole genome shotgun (WGS) entry which is preliminary data.</text>
</comment>
<dbReference type="STRING" id="1357400.HMPREF2086_01988"/>
<organism evidence="8 9">
    <name type="scientific">Helicobacter macacae MIT 99-5501</name>
    <dbReference type="NCBI Taxonomy" id="1357400"/>
    <lineage>
        <taxon>Bacteria</taxon>
        <taxon>Pseudomonadati</taxon>
        <taxon>Campylobacterota</taxon>
        <taxon>Epsilonproteobacteria</taxon>
        <taxon>Campylobacterales</taxon>
        <taxon>Helicobacteraceae</taxon>
        <taxon>Helicobacter</taxon>
    </lineage>
</organism>
<feature type="transmembrane region" description="Helical" evidence="6">
    <location>
        <begin position="365"/>
        <end position="383"/>
    </location>
</feature>
<name>V8C5A2_9HELI</name>
<keyword evidence="3 6" id="KW-1133">Transmembrane helix</keyword>
<accession>V8C5A2</accession>
<dbReference type="InterPro" id="IPR006685">
    <property type="entry name" value="MscS_channel_2nd"/>
</dbReference>
<dbReference type="HOGENOM" id="CLU_537133_0_0_7"/>
<dbReference type="SUPFAM" id="SSF50182">
    <property type="entry name" value="Sm-like ribonucleoproteins"/>
    <property type="match status" value="1"/>
</dbReference>
<keyword evidence="9" id="KW-1185">Reference proteome</keyword>
<evidence type="ECO:0000256" key="1">
    <source>
        <dbReference type="ARBA" id="ARBA00004370"/>
    </source>
</evidence>
<reference evidence="8 9" key="1">
    <citation type="journal article" date="2014" name="Genome Announc.">
        <title>Draft genome sequences of six enterohepatic helicobacter species isolated from humans and one from rhesus macaques.</title>
        <authorList>
            <person name="Shen Z."/>
            <person name="Sheh A."/>
            <person name="Young S.K."/>
            <person name="Abouelliel A."/>
            <person name="Ward D.V."/>
            <person name="Earl A.M."/>
            <person name="Fox J.G."/>
        </authorList>
    </citation>
    <scope>NUCLEOTIDE SEQUENCE [LARGE SCALE GENOMIC DNA]</scope>
    <source>
        <strain evidence="8 9">MIT 99-5501</strain>
    </source>
</reference>
<dbReference type="Pfam" id="PF00924">
    <property type="entry name" value="MS_channel_2nd"/>
    <property type="match status" value="1"/>
</dbReference>
<dbReference type="RefSeq" id="WP_023928832.1">
    <property type="nucleotide sequence ID" value="NZ_KI669456.1"/>
</dbReference>
<evidence type="ECO:0000256" key="5">
    <source>
        <dbReference type="SAM" id="MobiDB-lite"/>
    </source>
</evidence>
<keyword evidence="2 6" id="KW-0812">Transmembrane</keyword>
<evidence type="ECO:0000313" key="8">
    <source>
        <dbReference type="EMBL" id="ETD22257.1"/>
    </source>
</evidence>
<dbReference type="InterPro" id="IPR023408">
    <property type="entry name" value="MscS_beta-dom_sf"/>
</dbReference>
<protein>
    <recommendedName>
        <fullName evidence="7">Mechanosensitive ion channel MscS domain-containing protein</fullName>
    </recommendedName>
</protein>
<evidence type="ECO:0000259" key="7">
    <source>
        <dbReference type="Pfam" id="PF00924"/>
    </source>
</evidence>
<dbReference type="Gene3D" id="2.30.30.60">
    <property type="match status" value="1"/>
</dbReference>
<keyword evidence="4 6" id="KW-0472">Membrane</keyword>
<evidence type="ECO:0000313" key="9">
    <source>
        <dbReference type="Proteomes" id="UP000018731"/>
    </source>
</evidence>